<organism evidence="1 2">
    <name type="scientific">Vitis vinifera</name>
    <name type="common">Grape</name>
    <dbReference type="NCBI Taxonomy" id="29760"/>
    <lineage>
        <taxon>Eukaryota</taxon>
        <taxon>Viridiplantae</taxon>
        <taxon>Streptophyta</taxon>
        <taxon>Embryophyta</taxon>
        <taxon>Tracheophyta</taxon>
        <taxon>Spermatophyta</taxon>
        <taxon>Magnoliopsida</taxon>
        <taxon>eudicotyledons</taxon>
        <taxon>Gunneridae</taxon>
        <taxon>Pentapetalae</taxon>
        <taxon>rosids</taxon>
        <taxon>Vitales</taxon>
        <taxon>Vitaceae</taxon>
        <taxon>Viteae</taxon>
        <taxon>Vitis</taxon>
    </lineage>
</organism>
<gene>
    <name evidence="1" type="ORF">CK203_075359</name>
</gene>
<evidence type="ECO:0000313" key="1">
    <source>
        <dbReference type="EMBL" id="RVW15637.1"/>
    </source>
</evidence>
<accession>A0A438BXH8</accession>
<dbReference type="Proteomes" id="UP000288805">
    <property type="component" value="Unassembled WGS sequence"/>
</dbReference>
<dbReference type="EMBL" id="QGNW01002597">
    <property type="protein sequence ID" value="RVW15637.1"/>
    <property type="molecule type" value="Genomic_DNA"/>
</dbReference>
<dbReference type="AlphaFoldDB" id="A0A438BXH8"/>
<reference evidence="1 2" key="1">
    <citation type="journal article" date="2018" name="PLoS Genet.">
        <title>Population sequencing reveals clonal diversity and ancestral inbreeding in the grapevine cultivar Chardonnay.</title>
        <authorList>
            <person name="Roach M.J."/>
            <person name="Johnson D.L."/>
            <person name="Bohlmann J."/>
            <person name="van Vuuren H.J."/>
            <person name="Jones S.J."/>
            <person name="Pretorius I.S."/>
            <person name="Schmidt S.A."/>
            <person name="Borneman A.R."/>
        </authorList>
    </citation>
    <scope>NUCLEOTIDE SEQUENCE [LARGE SCALE GENOMIC DNA]</scope>
    <source>
        <strain evidence="2">cv. Chardonnay</strain>
        <tissue evidence="1">Leaf</tissue>
    </source>
</reference>
<proteinExistence type="predicted"/>
<evidence type="ECO:0000313" key="2">
    <source>
        <dbReference type="Proteomes" id="UP000288805"/>
    </source>
</evidence>
<name>A0A438BXH8_VITVI</name>
<protein>
    <submittedName>
        <fullName evidence="1">Uncharacterized protein</fullName>
    </submittedName>
</protein>
<comment type="caution">
    <text evidence="1">The sequence shown here is derived from an EMBL/GenBank/DDBJ whole genome shotgun (WGS) entry which is preliminary data.</text>
</comment>
<sequence>MLGLEAQTYVGGVMAIGHWDIMIHRWCGTTSLLFGFLLRLVLMPLRDSSLDQEPNTCGGVIHSPVVPLVASSPQPLEVTLVDEKLVPTINDDQQGQEDYCG</sequence>